<gene>
    <name evidence="1" type="ORF">ACFO8Q_02525</name>
</gene>
<name>A0ABV9PVJ1_9BACL</name>
<comment type="caution">
    <text evidence="1">The sequence shown here is derived from an EMBL/GenBank/DDBJ whole genome shotgun (WGS) entry which is preliminary data.</text>
</comment>
<sequence>MIVHERDHDFIMIRQHDHAQVSGEAAKHWKTEFFPGFERHEDVILGIYQHDRAWIELDDTPLWNDRNHVPYSFVDFPSSLKLTFYRKGIDEVEVINPYAGLLCSLHYASFFENDTHPAGQEFLRSERKRQQGLVQRLHLHGATMDELQFHFRLLQFCDNLSLYLCLNEPGVSKSDEFPWYRNGFSGSDQFSFTKNRVIMAHWIDKERVSLSPSPFEKEVQVSLMTKAVDKERIKVVGIAQAYQDAAWTERKVSFVGIINFNT</sequence>
<dbReference type="InterPro" id="IPR024992">
    <property type="entry name" value="DUF3891"/>
</dbReference>
<dbReference type="EMBL" id="JBHSHC010000014">
    <property type="protein sequence ID" value="MFC4766276.1"/>
    <property type="molecule type" value="Genomic_DNA"/>
</dbReference>
<dbReference type="Proteomes" id="UP001596002">
    <property type="component" value="Unassembled WGS sequence"/>
</dbReference>
<organism evidence="1 2">
    <name type="scientific">Effusibacillus consociatus</name>
    <dbReference type="NCBI Taxonomy" id="1117041"/>
    <lineage>
        <taxon>Bacteria</taxon>
        <taxon>Bacillati</taxon>
        <taxon>Bacillota</taxon>
        <taxon>Bacilli</taxon>
        <taxon>Bacillales</taxon>
        <taxon>Alicyclobacillaceae</taxon>
        <taxon>Effusibacillus</taxon>
    </lineage>
</organism>
<proteinExistence type="predicted"/>
<dbReference type="RefSeq" id="WP_380024083.1">
    <property type="nucleotide sequence ID" value="NZ_JBHSHC010000014.1"/>
</dbReference>
<protein>
    <submittedName>
        <fullName evidence="1">DUF3891 family protein</fullName>
    </submittedName>
</protein>
<accession>A0ABV9PVJ1</accession>
<dbReference type="Pfam" id="PF13030">
    <property type="entry name" value="DUF3891"/>
    <property type="match status" value="1"/>
</dbReference>
<keyword evidence="2" id="KW-1185">Reference proteome</keyword>
<reference evidence="2" key="1">
    <citation type="journal article" date="2019" name="Int. J. Syst. Evol. Microbiol.">
        <title>The Global Catalogue of Microorganisms (GCM) 10K type strain sequencing project: providing services to taxonomists for standard genome sequencing and annotation.</title>
        <authorList>
            <consortium name="The Broad Institute Genomics Platform"/>
            <consortium name="The Broad Institute Genome Sequencing Center for Infectious Disease"/>
            <person name="Wu L."/>
            <person name="Ma J."/>
        </authorList>
    </citation>
    <scope>NUCLEOTIDE SEQUENCE [LARGE SCALE GENOMIC DNA]</scope>
    <source>
        <strain evidence="2">WYCCWR 12678</strain>
    </source>
</reference>
<evidence type="ECO:0000313" key="1">
    <source>
        <dbReference type="EMBL" id="MFC4766276.1"/>
    </source>
</evidence>
<evidence type="ECO:0000313" key="2">
    <source>
        <dbReference type="Proteomes" id="UP001596002"/>
    </source>
</evidence>